<reference evidence="9" key="1">
    <citation type="submission" date="2020-05" db="EMBL/GenBank/DDBJ databases">
        <title>WGS assembly of Panicum virgatum.</title>
        <authorList>
            <person name="Lovell J.T."/>
            <person name="Jenkins J."/>
            <person name="Shu S."/>
            <person name="Juenger T.E."/>
            <person name="Schmutz J."/>
        </authorList>
    </citation>
    <scope>NUCLEOTIDE SEQUENCE</scope>
    <source>
        <strain evidence="9">AP13</strain>
    </source>
</reference>
<comment type="subcellular location">
    <subcellularLocation>
        <location evidence="1">Membrane</location>
        <topology evidence="1">Multi-pass membrane protein</topology>
    </subcellularLocation>
</comment>
<feature type="chain" id="PRO_5035713740" evidence="8">
    <location>
        <begin position="20"/>
        <end position="331"/>
    </location>
</feature>
<evidence type="ECO:0000256" key="3">
    <source>
        <dbReference type="ARBA" id="ARBA00022692"/>
    </source>
</evidence>
<dbReference type="Proteomes" id="UP000823388">
    <property type="component" value="Chromosome 1K"/>
</dbReference>
<evidence type="ECO:0000256" key="2">
    <source>
        <dbReference type="ARBA" id="ARBA00005982"/>
    </source>
</evidence>
<dbReference type="PANTHER" id="PTHR11654">
    <property type="entry name" value="OLIGOPEPTIDE TRANSPORTER-RELATED"/>
    <property type="match status" value="1"/>
</dbReference>
<evidence type="ECO:0000313" key="9">
    <source>
        <dbReference type="EMBL" id="KAG2657284.1"/>
    </source>
</evidence>
<dbReference type="InterPro" id="IPR036259">
    <property type="entry name" value="MFS_trans_sf"/>
</dbReference>
<evidence type="ECO:0000256" key="6">
    <source>
        <dbReference type="SAM" id="MobiDB-lite"/>
    </source>
</evidence>
<proteinExistence type="inferred from homology"/>
<evidence type="ECO:0000313" key="10">
    <source>
        <dbReference type="Proteomes" id="UP000823388"/>
    </source>
</evidence>
<keyword evidence="8" id="KW-0732">Signal</keyword>
<protein>
    <submittedName>
        <fullName evidence="9">Uncharacterized protein</fullName>
    </submittedName>
</protein>
<evidence type="ECO:0000256" key="4">
    <source>
        <dbReference type="ARBA" id="ARBA00022989"/>
    </source>
</evidence>
<evidence type="ECO:0000256" key="5">
    <source>
        <dbReference type="ARBA" id="ARBA00023136"/>
    </source>
</evidence>
<dbReference type="GO" id="GO:0016020">
    <property type="term" value="C:membrane"/>
    <property type="evidence" value="ECO:0007669"/>
    <property type="project" value="UniProtKB-SubCell"/>
</dbReference>
<evidence type="ECO:0000256" key="8">
    <source>
        <dbReference type="SAM" id="SignalP"/>
    </source>
</evidence>
<dbReference type="AlphaFoldDB" id="A0A8T0XIY0"/>
<keyword evidence="5 7" id="KW-0472">Membrane</keyword>
<feature type="region of interest" description="Disordered" evidence="6">
    <location>
        <begin position="279"/>
        <end position="302"/>
    </location>
</feature>
<dbReference type="EMBL" id="CM029037">
    <property type="protein sequence ID" value="KAG2657284.1"/>
    <property type="molecule type" value="Genomic_DNA"/>
</dbReference>
<dbReference type="InterPro" id="IPR000109">
    <property type="entry name" value="POT_fam"/>
</dbReference>
<keyword evidence="4 7" id="KW-1133">Transmembrane helix</keyword>
<feature type="compositionally biased region" description="Basic residues" evidence="6">
    <location>
        <begin position="286"/>
        <end position="302"/>
    </location>
</feature>
<gene>
    <name evidence="9" type="ORF">PVAP13_1KG181300</name>
</gene>
<name>A0A8T0XIY0_PANVG</name>
<dbReference type="GO" id="GO:0022857">
    <property type="term" value="F:transmembrane transporter activity"/>
    <property type="evidence" value="ECO:0007669"/>
    <property type="project" value="InterPro"/>
</dbReference>
<evidence type="ECO:0000256" key="1">
    <source>
        <dbReference type="ARBA" id="ARBA00004141"/>
    </source>
</evidence>
<organism evidence="9 10">
    <name type="scientific">Panicum virgatum</name>
    <name type="common">Blackwell switchgrass</name>
    <dbReference type="NCBI Taxonomy" id="38727"/>
    <lineage>
        <taxon>Eukaryota</taxon>
        <taxon>Viridiplantae</taxon>
        <taxon>Streptophyta</taxon>
        <taxon>Embryophyta</taxon>
        <taxon>Tracheophyta</taxon>
        <taxon>Spermatophyta</taxon>
        <taxon>Magnoliopsida</taxon>
        <taxon>Liliopsida</taxon>
        <taxon>Poales</taxon>
        <taxon>Poaceae</taxon>
        <taxon>PACMAD clade</taxon>
        <taxon>Panicoideae</taxon>
        <taxon>Panicodae</taxon>
        <taxon>Paniceae</taxon>
        <taxon>Panicinae</taxon>
        <taxon>Panicum</taxon>
        <taxon>Panicum sect. Hiantes</taxon>
    </lineage>
</organism>
<feature type="signal peptide" evidence="8">
    <location>
        <begin position="1"/>
        <end position="19"/>
    </location>
</feature>
<dbReference type="Pfam" id="PF00854">
    <property type="entry name" value="PTR2"/>
    <property type="match status" value="1"/>
</dbReference>
<evidence type="ECO:0000256" key="7">
    <source>
        <dbReference type="SAM" id="Phobius"/>
    </source>
</evidence>
<dbReference type="Gene3D" id="1.20.1250.20">
    <property type="entry name" value="MFS general substrate transporter like domains"/>
    <property type="match status" value="1"/>
</dbReference>
<keyword evidence="10" id="KW-1185">Reference proteome</keyword>
<comment type="similarity">
    <text evidence="2">Belongs to the major facilitator superfamily. Proton-dependent oligopeptide transporter (POT/PTR) (TC 2.A.17) family.</text>
</comment>
<accession>A0A8T0XIY0</accession>
<feature type="transmembrane region" description="Helical" evidence="7">
    <location>
        <begin position="153"/>
        <end position="173"/>
    </location>
</feature>
<feature type="transmembrane region" description="Helical" evidence="7">
    <location>
        <begin position="113"/>
        <end position="132"/>
    </location>
</feature>
<comment type="caution">
    <text evidence="9">The sequence shown here is derived from an EMBL/GenBank/DDBJ whole genome shotgun (WGS) entry which is preliminary data.</text>
</comment>
<keyword evidence="3 7" id="KW-0812">Transmembrane</keyword>
<sequence length="331" mass="36260">MVTALTLFLLGSPFYLKAAADRSAILGLVQVLVASYKNRHEPMPPETADALSFYNKAGTKPRTPTNKLKVLEPGLRAQEPRQGAERRRGGVRPVEAVHGAAGTFEKSLIRPKAVIRVLPIWSTGILPSVIVGQQMFLTLQAKTMQRKVGGREIPAATFGIFSILTLTVWVAVYDRALVRPLSRLTGHVRGLSLRQRMGADLVLFAVAMAVAARAESVRRAAAIAEGLIDADLRTGPDTHVGHAPGAAALPNGARRGAEPHRADRVVLLRVPQDHVQRRGVAAGARPRLRRRAGQRHCRHHRRHDLERRPRPGCHDFCVAIPRRRPCVATSR</sequence>